<organism evidence="1 2">
    <name type="scientific">Diplogelasinospora grovesii</name>
    <dbReference type="NCBI Taxonomy" id="303347"/>
    <lineage>
        <taxon>Eukaryota</taxon>
        <taxon>Fungi</taxon>
        <taxon>Dikarya</taxon>
        <taxon>Ascomycota</taxon>
        <taxon>Pezizomycotina</taxon>
        <taxon>Sordariomycetes</taxon>
        <taxon>Sordariomycetidae</taxon>
        <taxon>Sordariales</taxon>
        <taxon>Diplogelasinosporaceae</taxon>
        <taxon>Diplogelasinospora</taxon>
    </lineage>
</organism>
<proteinExistence type="predicted"/>
<gene>
    <name evidence="1" type="ORF">QBC46DRAFT_337988</name>
</gene>
<reference evidence="2" key="1">
    <citation type="journal article" date="2023" name="Mol. Phylogenet. Evol.">
        <title>Genome-scale phylogeny and comparative genomics of the fungal order Sordariales.</title>
        <authorList>
            <person name="Hensen N."/>
            <person name="Bonometti L."/>
            <person name="Westerberg I."/>
            <person name="Brannstrom I.O."/>
            <person name="Guillou S."/>
            <person name="Cros-Aarteil S."/>
            <person name="Calhoun S."/>
            <person name="Haridas S."/>
            <person name="Kuo A."/>
            <person name="Mondo S."/>
            <person name="Pangilinan J."/>
            <person name="Riley R."/>
            <person name="LaButti K."/>
            <person name="Andreopoulos B."/>
            <person name="Lipzen A."/>
            <person name="Chen C."/>
            <person name="Yan M."/>
            <person name="Daum C."/>
            <person name="Ng V."/>
            <person name="Clum A."/>
            <person name="Steindorff A."/>
            <person name="Ohm R.A."/>
            <person name="Martin F."/>
            <person name="Silar P."/>
            <person name="Natvig D.O."/>
            <person name="Lalanne C."/>
            <person name="Gautier V."/>
            <person name="Ament-Velasquez S.L."/>
            <person name="Kruys A."/>
            <person name="Hutchinson M.I."/>
            <person name="Powell A.J."/>
            <person name="Barry K."/>
            <person name="Miller A.N."/>
            <person name="Grigoriev I.V."/>
            <person name="Debuchy R."/>
            <person name="Gladieux P."/>
            <person name="Hiltunen Thoren M."/>
            <person name="Johannesson H."/>
        </authorList>
    </citation>
    <scope>NUCLEOTIDE SEQUENCE [LARGE SCALE GENOMIC DNA]</scope>
    <source>
        <strain evidence="2">CBS 340.73</strain>
    </source>
</reference>
<dbReference type="EMBL" id="MU853762">
    <property type="protein sequence ID" value="KAK3943942.1"/>
    <property type="molecule type" value="Genomic_DNA"/>
</dbReference>
<comment type="caution">
    <text evidence="1">The sequence shown here is derived from an EMBL/GenBank/DDBJ whole genome shotgun (WGS) entry which is preliminary data.</text>
</comment>
<dbReference type="AlphaFoldDB" id="A0AAN6NDT9"/>
<name>A0AAN6NDT9_9PEZI</name>
<sequence>MSRNGNVRNGTFLEVVVVNNDKERPSHNGILMGTELFTWRRTSRRVCVNGADQGTLRAIRTPAYNSPPPRGYANSAVKDLDSIDLRGNVLGDTQHTSIPTPELFTTQVSVRTDLLLDQDYHHDFVQNNLSDPRARGMVRSLGRDDGCQCRSDIRCQYRNALEQLDFEIGRDHGSIRRQLYRDYCDFDISSVVVHRLCDTHRGAVET</sequence>
<evidence type="ECO:0000313" key="2">
    <source>
        <dbReference type="Proteomes" id="UP001303473"/>
    </source>
</evidence>
<evidence type="ECO:0000313" key="1">
    <source>
        <dbReference type="EMBL" id="KAK3943942.1"/>
    </source>
</evidence>
<protein>
    <submittedName>
        <fullName evidence="1">Uncharacterized protein</fullName>
    </submittedName>
</protein>
<keyword evidence="2" id="KW-1185">Reference proteome</keyword>
<dbReference type="Proteomes" id="UP001303473">
    <property type="component" value="Unassembled WGS sequence"/>
</dbReference>
<accession>A0AAN6NDT9</accession>